<dbReference type="SUPFAM" id="SSF56801">
    <property type="entry name" value="Acetyl-CoA synthetase-like"/>
    <property type="match status" value="1"/>
</dbReference>
<keyword evidence="1" id="KW-0436">Ligase</keyword>
<dbReference type="EMBL" id="JBFRYA010000011">
    <property type="protein sequence ID" value="MEX1669875.1"/>
    <property type="molecule type" value="Genomic_DNA"/>
</dbReference>
<evidence type="ECO:0000259" key="2">
    <source>
        <dbReference type="Pfam" id="PF00501"/>
    </source>
</evidence>
<sequence>MTKLLTELRRIACTAGDRVALSGEQDQYTYSELIAAVDSLAAELAQLGSRRIALLADNSPAWIIADLACLQTGSALIPIPGFFNATQLANTLGSSGAEILISDSSVDDAELHQLLASQAEVSSFNTIAQLRVWPLAESEQTADLPAGTVKITYTSGSTGAPKGVCLSAANLLATATALNSVLSGTPLRRHLAVLPLATLLENVAGAYATLLRGAELVLPSLQSLGWAGSSGLDIDALSTCISSLLPDSAVLLPQLLKGLIANAEQGRWQPPASLQFLAVGGARVAPEQIGQARELGLPVYEGYGLSECGSVVSLNTPSAERAGSAGKILAHCQVEIADGEVMIKGNVSLGYLGGAELESVDGLASGDLGELDEGGFLWLKGRSKNLLVSSYGRNISPEWPESELLAYAGVAQCLVIGDAEAYCSALIFVTPGYNYDDIGRYIRECNQRLPDYAQIRRWAALPKRLTVADGLLTANGRLQREAIIAAYPELIAHCYPGIVYPLGGVQRSYIPSLQQSELDLASADPDKIDAASSGSGD</sequence>
<feature type="domain" description="AMP-dependent synthetase/ligase" evidence="2">
    <location>
        <begin position="14"/>
        <end position="340"/>
    </location>
</feature>
<dbReference type="PANTHER" id="PTHR43767:SF8">
    <property type="entry name" value="LONG-CHAIN-FATTY-ACID--COA LIGASE"/>
    <property type="match status" value="1"/>
</dbReference>
<keyword evidence="4" id="KW-1185">Reference proteome</keyword>
<evidence type="ECO:0000313" key="3">
    <source>
        <dbReference type="EMBL" id="MEX1669875.1"/>
    </source>
</evidence>
<dbReference type="InterPro" id="IPR020845">
    <property type="entry name" value="AMP-binding_CS"/>
</dbReference>
<reference evidence="3 4" key="1">
    <citation type="journal article" date="2011" name="Int. J. Syst. Evol. Microbiol.">
        <title>Zhongshania antarctica gen. nov., sp. nov. and Zhongshania guokunii sp. nov., gammaproteobacteria respectively isolated from coastal attached (fast) ice and surface seawater of the Antarctic.</title>
        <authorList>
            <person name="Li H.J."/>
            <person name="Zhang X.Y."/>
            <person name="Chen C.X."/>
            <person name="Zhang Y.J."/>
            <person name="Gao Z.M."/>
            <person name="Yu Y."/>
            <person name="Chen X.L."/>
            <person name="Chen B."/>
            <person name="Zhang Y.Z."/>
        </authorList>
    </citation>
    <scope>NUCLEOTIDE SEQUENCE [LARGE SCALE GENOMIC DNA]</scope>
    <source>
        <strain evidence="3 4">ZS6-22T</strain>
    </source>
</reference>
<dbReference type="Pfam" id="PF00501">
    <property type="entry name" value="AMP-binding"/>
    <property type="match status" value="1"/>
</dbReference>
<proteinExistence type="predicted"/>
<evidence type="ECO:0000256" key="1">
    <source>
        <dbReference type="ARBA" id="ARBA00022598"/>
    </source>
</evidence>
<name>A0ABV3U8S9_9GAMM</name>
<dbReference type="Gene3D" id="3.30.300.30">
    <property type="match status" value="1"/>
</dbReference>
<dbReference type="InterPro" id="IPR042099">
    <property type="entry name" value="ANL_N_sf"/>
</dbReference>
<comment type="caution">
    <text evidence="3">The sequence shown here is derived from an EMBL/GenBank/DDBJ whole genome shotgun (WGS) entry which is preliminary data.</text>
</comment>
<dbReference type="RefSeq" id="WP_368382243.1">
    <property type="nucleotide sequence ID" value="NZ_JBFRYA010000011.1"/>
</dbReference>
<dbReference type="InterPro" id="IPR000873">
    <property type="entry name" value="AMP-dep_synth/lig_dom"/>
</dbReference>
<dbReference type="PANTHER" id="PTHR43767">
    <property type="entry name" value="LONG-CHAIN-FATTY-ACID--COA LIGASE"/>
    <property type="match status" value="1"/>
</dbReference>
<dbReference type="InterPro" id="IPR050237">
    <property type="entry name" value="ATP-dep_AMP-bd_enzyme"/>
</dbReference>
<gene>
    <name evidence="3" type="ORF">AB4876_13220</name>
</gene>
<evidence type="ECO:0000313" key="4">
    <source>
        <dbReference type="Proteomes" id="UP001557485"/>
    </source>
</evidence>
<protein>
    <submittedName>
        <fullName evidence="3">AMP-binding protein</fullName>
    </submittedName>
</protein>
<organism evidence="3 4">
    <name type="scientific">Zhongshania guokunii</name>
    <dbReference type="NCBI Taxonomy" id="641783"/>
    <lineage>
        <taxon>Bacteria</taxon>
        <taxon>Pseudomonadati</taxon>
        <taxon>Pseudomonadota</taxon>
        <taxon>Gammaproteobacteria</taxon>
        <taxon>Cellvibrionales</taxon>
        <taxon>Spongiibacteraceae</taxon>
        <taxon>Zhongshania</taxon>
    </lineage>
</organism>
<dbReference type="PROSITE" id="PS00455">
    <property type="entry name" value="AMP_BINDING"/>
    <property type="match status" value="1"/>
</dbReference>
<dbReference type="InterPro" id="IPR045851">
    <property type="entry name" value="AMP-bd_C_sf"/>
</dbReference>
<dbReference type="Pfam" id="PF23562">
    <property type="entry name" value="AMP-binding_C_3"/>
    <property type="match status" value="1"/>
</dbReference>
<dbReference type="Gene3D" id="3.40.50.12780">
    <property type="entry name" value="N-terminal domain of ligase-like"/>
    <property type="match status" value="1"/>
</dbReference>
<accession>A0ABV3U8S9</accession>
<dbReference type="Proteomes" id="UP001557485">
    <property type="component" value="Unassembled WGS sequence"/>
</dbReference>